<evidence type="ECO:0000313" key="1">
    <source>
        <dbReference type="EMBL" id="TLD40996.1"/>
    </source>
</evidence>
<protein>
    <submittedName>
        <fullName evidence="1">Uncharacterized protein</fullName>
    </submittedName>
</protein>
<dbReference type="EMBL" id="SULG01000067">
    <property type="protein sequence ID" value="TLD40996.1"/>
    <property type="molecule type" value="Genomic_DNA"/>
</dbReference>
<evidence type="ECO:0000313" key="2">
    <source>
        <dbReference type="Proteomes" id="UP000319783"/>
    </source>
</evidence>
<dbReference type="Proteomes" id="UP000319783">
    <property type="component" value="Unassembled WGS sequence"/>
</dbReference>
<name>A0A533Q8N0_9BACT</name>
<comment type="caution">
    <text evidence="1">The sequence shown here is derived from an EMBL/GenBank/DDBJ whole genome shotgun (WGS) entry which is preliminary data.</text>
</comment>
<dbReference type="AlphaFoldDB" id="A0A533Q8N0"/>
<reference evidence="1 2" key="1">
    <citation type="submission" date="2019-04" db="EMBL/GenBank/DDBJ databases">
        <title>Genome of a novel bacterium Candidatus Jettenia ecosi reconstructed from metagenome of an anammox bioreactor.</title>
        <authorList>
            <person name="Mardanov A.V."/>
            <person name="Beletsky A.V."/>
            <person name="Ravin N.V."/>
            <person name="Botchkova E.A."/>
            <person name="Litti Y.V."/>
            <person name="Nozhevnikova A.N."/>
        </authorList>
    </citation>
    <scope>NUCLEOTIDE SEQUENCE [LARGE SCALE GENOMIC DNA]</scope>
    <source>
        <strain evidence="1">J2</strain>
    </source>
</reference>
<accession>A0A533Q8N0</accession>
<proteinExistence type="predicted"/>
<gene>
    <name evidence="1" type="ORF">JETT_2724</name>
</gene>
<organism evidence="1 2">
    <name type="scientific">Candidatus Jettenia ecosi</name>
    <dbReference type="NCBI Taxonomy" id="2494326"/>
    <lineage>
        <taxon>Bacteria</taxon>
        <taxon>Pseudomonadati</taxon>
        <taxon>Planctomycetota</taxon>
        <taxon>Candidatus Brocadiia</taxon>
        <taxon>Candidatus Brocadiales</taxon>
        <taxon>Candidatus Brocadiaceae</taxon>
        <taxon>Candidatus Jettenia</taxon>
    </lineage>
</organism>
<sequence>MNKIIGCSFDGLKDRFFINGVQSPKSNDFCLANVILPSQYGGKFLVGDEAKQSRISCGFHWPPDAGILEGHLRRIHVSWAWRLLVDAKDKFVRWNAGNGVSFNISKILAEHIAGQLGEDGKDADYVIVAIPNHLDEFGQESLIKDLASLGIISHKEKKRPYLLWRPVAAALAWLDKVQEQFEKPIPPEDFILVVHVGPDCIEFTTFRLRERVYNNKRFVIPLREQPKVEISLCGIDWVTELIQHAFKTDNLMVIWQVFTNFPEIWETLAQRPWNKEKLPRVWSRGNSNNTSWEWDLWEPEETLRDIIWQLEVGASQCLEELTEGNCDHRRSVLPYNSWQELLQEGVRNSLNNHKDGKLRGAIFSGPLVSINPSFWLKDIIYTFESRGLCAMITQETKLDQIWAPSFNEDIVSKGAYIYGERLSRGEPTYFDTVTQLYILANKRGKHDWVPLLEEGKLEVDGGCELSNPLGKIFSLNRRSKTLNTLNAWLKKGENTVFKKTQFHFPHAPSRDMPLDVHIRVASAGGFAQVELIPEEKEFLGGTRIFLDYNNMENTETLPQLKLGFPLITNMEVDPNDTKIRSQSFQQLCNGFHNTGVYSRNYYECARRFRDELRRPIRFQNNFGDWISGKIVNQDGKTVTSEGKKIIHRISKKLGDDLDIVVSRNLGRRIEQVICSAATWLFGAASTKIDKYLREKLETEIIINNNLVEAAGRCFKDNNDFALFYKVAVKQDCSKMYWMRAIWRILSLREYAPDIMERSHAEKFVKEALKVMKEEANQNRYANRFFQAVRMFLYVLRFRIKEPNFLSYDSPTDKQLFDKIIKCLEVVQRHRIQATQLIEEIKKYMKYEGTTTINFEGFCIDGQG</sequence>